<feature type="compositionally biased region" description="Basic and acidic residues" evidence="1">
    <location>
        <begin position="222"/>
        <end position="231"/>
    </location>
</feature>
<feature type="compositionally biased region" description="Basic and acidic residues" evidence="1">
    <location>
        <begin position="308"/>
        <end position="350"/>
    </location>
</feature>
<reference evidence="3" key="1">
    <citation type="journal article" date="2021" name="Evol. Appl.">
        <title>The genome of the Pyrenean desman and the effects of bottlenecks and inbreeding on the genomic landscape of an endangered species.</title>
        <authorList>
            <person name="Escoda L."/>
            <person name="Castresana J."/>
        </authorList>
    </citation>
    <scope>NUCLEOTIDE SEQUENCE</scope>
    <source>
        <strain evidence="3">IBE-C5619</strain>
    </source>
</reference>
<evidence type="ECO:0000259" key="2">
    <source>
        <dbReference type="PROSITE" id="PS50105"/>
    </source>
</evidence>
<dbReference type="PROSITE" id="PS50105">
    <property type="entry name" value="SAM_DOMAIN"/>
    <property type="match status" value="1"/>
</dbReference>
<dbReference type="Proteomes" id="UP000700334">
    <property type="component" value="Unassembled WGS sequence"/>
</dbReference>
<name>A0A8J6A8R1_GALPY</name>
<evidence type="ECO:0000313" key="4">
    <source>
        <dbReference type="Proteomes" id="UP000700334"/>
    </source>
</evidence>
<organism evidence="3 4">
    <name type="scientific">Galemys pyrenaicus</name>
    <name type="common">Iberian desman</name>
    <name type="synonym">Pyrenean desman</name>
    <dbReference type="NCBI Taxonomy" id="202257"/>
    <lineage>
        <taxon>Eukaryota</taxon>
        <taxon>Metazoa</taxon>
        <taxon>Chordata</taxon>
        <taxon>Craniata</taxon>
        <taxon>Vertebrata</taxon>
        <taxon>Euteleostomi</taxon>
        <taxon>Mammalia</taxon>
        <taxon>Eutheria</taxon>
        <taxon>Laurasiatheria</taxon>
        <taxon>Eulipotyphla</taxon>
        <taxon>Talpidae</taxon>
        <taxon>Galemys</taxon>
    </lineage>
</organism>
<keyword evidence="4" id="KW-1185">Reference proteome</keyword>
<feature type="non-terminal residue" evidence="3">
    <location>
        <position position="1"/>
    </location>
</feature>
<feature type="compositionally biased region" description="Basic and acidic residues" evidence="1">
    <location>
        <begin position="167"/>
        <end position="212"/>
    </location>
</feature>
<dbReference type="InterPro" id="IPR001660">
    <property type="entry name" value="SAM"/>
</dbReference>
<feature type="domain" description="SAM" evidence="2">
    <location>
        <begin position="540"/>
        <end position="576"/>
    </location>
</feature>
<sequence length="709" mass="80409">RRYRKLGLLGGLGASPNCVMADVPEGYYSDPYGAEDLEPGIPELSESLKLAEDAQPELVPETAEPELHAETDQEPQPEMEGEDFNEGALESARNVYPILQPTEMSEEIPEESEAETEPLEAWLERFVEMDEEHLEDLGVSVDENHEPDLELPKETKSEVPGATISETRFELQENILKESPTEQYEERELQSTDLTKPEFPSEKPRNSIKEADTQPPKTTQRKSFEKKRTEPTEQVTPAETQRKSADDTGTEPYEEIKPAFPDQKPSKSSEEIQRKSTDEKVPETPEEIKAEFLEENSGESNEEGGVELSEKTKPVQEETERKSSAEKVLEPPEDSKPAAHQKDKQRKSTEKTGVPQPQKSTSRETLRMSESTEQSQLPPQENESEVQEKTQTEPTKEKDAELTDKDKGLPREDTYVQFVKYEAESTQNSHSAGVVVEYDYYQTRNLHGRVRKDIQSGSLTTSEGDSISTDYSLYKRFQNVYEPADSSNYDVSLAYQNVLQEAISENESMDLCPKLEELVPKGKKRQSKSSAAQQFDFLAWSPEKVAEWISKLGFPQYKVYKDNIFYAHGLSSFYLLFLYHGLNLPLHLKEYRKVLDCGRGNLDLNFGLSTDVYECFTTNFISGRKLIHVNCSNLPQMGITDFEDMKVISRHTRELLGIEEPLFSRSISLPYRDNIGLFLEQKGHSGVKSDSLTLPEFVEAAGLQDYAPQ</sequence>
<accession>A0A8J6A8R1</accession>
<gene>
    <name evidence="3" type="ORF">J0S82_003273</name>
</gene>
<evidence type="ECO:0000313" key="3">
    <source>
        <dbReference type="EMBL" id="KAG8514397.1"/>
    </source>
</evidence>
<dbReference type="SUPFAM" id="SSF47769">
    <property type="entry name" value="SAM/Pointed domain"/>
    <property type="match status" value="2"/>
</dbReference>
<feature type="compositionally biased region" description="Basic and acidic residues" evidence="1">
    <location>
        <begin position="386"/>
        <end position="411"/>
    </location>
</feature>
<feature type="region of interest" description="Disordered" evidence="1">
    <location>
        <begin position="135"/>
        <end position="411"/>
    </location>
</feature>
<feature type="non-terminal residue" evidence="3">
    <location>
        <position position="709"/>
    </location>
</feature>
<feature type="compositionally biased region" description="Acidic residues" evidence="1">
    <location>
        <begin position="293"/>
        <end position="305"/>
    </location>
</feature>
<proteinExistence type="predicted"/>
<evidence type="ECO:0000256" key="1">
    <source>
        <dbReference type="SAM" id="MobiDB-lite"/>
    </source>
</evidence>
<dbReference type="PANTHER" id="PTHR46829:SF1">
    <property type="entry name" value="STERILE ALPHA MOTIF DOMAIN-CONTAINING PROTEIN 15"/>
    <property type="match status" value="1"/>
</dbReference>
<dbReference type="OrthoDB" id="9665507at2759"/>
<feature type="region of interest" description="Disordered" evidence="1">
    <location>
        <begin position="50"/>
        <end position="90"/>
    </location>
</feature>
<feature type="compositionally biased region" description="Basic and acidic residues" evidence="1">
    <location>
        <begin position="264"/>
        <end position="292"/>
    </location>
</feature>
<dbReference type="PANTHER" id="PTHR46829">
    <property type="entry name" value="STERILE ALPHA MOTIF DOMAIN-CONTAINING PROTEIN 15"/>
    <property type="match status" value="1"/>
</dbReference>
<dbReference type="InterPro" id="IPR013761">
    <property type="entry name" value="SAM/pointed_sf"/>
</dbReference>
<comment type="caution">
    <text evidence="3">The sequence shown here is derived from an EMBL/GenBank/DDBJ whole genome shotgun (WGS) entry which is preliminary data.</text>
</comment>
<dbReference type="EMBL" id="JAGFMF010011747">
    <property type="protein sequence ID" value="KAG8514397.1"/>
    <property type="molecule type" value="Genomic_DNA"/>
</dbReference>
<feature type="compositionally biased region" description="Basic and acidic residues" evidence="1">
    <location>
        <begin position="142"/>
        <end position="157"/>
    </location>
</feature>
<feature type="compositionally biased region" description="Acidic residues" evidence="1">
    <location>
        <begin position="72"/>
        <end position="85"/>
    </location>
</feature>
<dbReference type="Gene3D" id="1.10.150.50">
    <property type="entry name" value="Transcription Factor, Ets-1"/>
    <property type="match status" value="1"/>
</dbReference>
<dbReference type="AlphaFoldDB" id="A0A8J6A8R1"/>
<protein>
    <submittedName>
        <fullName evidence="3">Sterile alpha motif domain-containing protein 15</fullName>
    </submittedName>
</protein>
<feature type="compositionally biased region" description="Polar residues" evidence="1">
    <location>
        <begin position="368"/>
        <end position="381"/>
    </location>
</feature>